<proteinExistence type="predicted"/>
<reference evidence="1" key="1">
    <citation type="submission" date="2021-01" db="EMBL/GenBank/DDBJ databases">
        <authorList>
            <person name="Corre E."/>
            <person name="Pelletier E."/>
            <person name="Niang G."/>
            <person name="Scheremetjew M."/>
            <person name="Finn R."/>
            <person name="Kale V."/>
            <person name="Holt S."/>
            <person name="Cochrane G."/>
            <person name="Meng A."/>
            <person name="Brown T."/>
            <person name="Cohen L."/>
        </authorList>
    </citation>
    <scope>NUCLEOTIDE SEQUENCE</scope>
    <source>
        <strain evidence="1">RCC3387</strain>
    </source>
</reference>
<dbReference type="EMBL" id="HBGW01054706">
    <property type="protein sequence ID" value="CAD9591542.1"/>
    <property type="molecule type" value="Transcribed_RNA"/>
</dbReference>
<name>A0A7S2KZR9_9DINO</name>
<protein>
    <submittedName>
        <fullName evidence="1">Uncharacterized protein</fullName>
    </submittedName>
</protein>
<accession>A0A7S2KZR9</accession>
<gene>
    <name evidence="1" type="ORF">BRAN1462_LOCUS34726</name>
</gene>
<dbReference type="AlphaFoldDB" id="A0A7S2KZR9"/>
<sequence>MRALLEDEQRYAARRADARMRDAVSGPSRPTKRLFEDTSARLMGRACQLSEEDVQLLPGCAQQLHPSSKFGSFTVAQWECVCQKCKDWPIAPFVGALELGGSLDQRAQGSYRDVLTSGCGSQPLLQCFVREGDCSSHTAVLAENLTLYDDTRWMVKNGSLDVTAMPGTCECRDACPVIGGIFKHREAQQSAIAEFSRAGNDLNKAELALNKYGSALAREVFALCDLRAQGPMTVLCANRGYCPTLGAAARFTSANRLAAWDSECVCDACGGAGDDGQNAYADVMTVIDFVNANAGAAAGGTAAAVAADVLRKLCWRIDFVECVLSKQGACVHVADKLNVSSHIARSHNGTPAETAEALRNRCGSLKLSARTSGERAPGTRGALLGRVVALSAVGLLASL</sequence>
<evidence type="ECO:0000313" key="1">
    <source>
        <dbReference type="EMBL" id="CAD9591542.1"/>
    </source>
</evidence>
<organism evidence="1">
    <name type="scientific">Zooxanthella nutricula</name>
    <dbReference type="NCBI Taxonomy" id="1333877"/>
    <lineage>
        <taxon>Eukaryota</taxon>
        <taxon>Sar</taxon>
        <taxon>Alveolata</taxon>
        <taxon>Dinophyceae</taxon>
        <taxon>Peridiniales</taxon>
        <taxon>Peridiniales incertae sedis</taxon>
        <taxon>Zooxanthella</taxon>
    </lineage>
</organism>